<name>A0A7V8FTQ9_9BURK</name>
<dbReference type="AlphaFoldDB" id="A0A7V8FTQ9"/>
<accession>A0A7V8FTQ9</accession>
<organism evidence="1 2">
    <name type="scientific">Herbaspirillum frisingense</name>
    <dbReference type="NCBI Taxonomy" id="92645"/>
    <lineage>
        <taxon>Bacteria</taxon>
        <taxon>Pseudomonadati</taxon>
        <taxon>Pseudomonadota</taxon>
        <taxon>Betaproteobacteria</taxon>
        <taxon>Burkholderiales</taxon>
        <taxon>Oxalobacteraceae</taxon>
        <taxon>Herbaspirillum</taxon>
    </lineage>
</organism>
<reference evidence="2" key="1">
    <citation type="journal article" date="2020" name="MBio">
        <title>Horizontal gene transfer to a defensive symbiont with a reduced genome amongst a multipartite beetle microbiome.</title>
        <authorList>
            <person name="Waterworth S.C."/>
            <person name="Florez L.V."/>
            <person name="Rees E.R."/>
            <person name="Hertweck C."/>
            <person name="Kaltenpoth M."/>
            <person name="Kwan J.C."/>
        </authorList>
    </citation>
    <scope>NUCLEOTIDE SEQUENCE [LARGE SCALE GENOMIC DNA]</scope>
</reference>
<proteinExistence type="predicted"/>
<dbReference type="Proteomes" id="UP000462435">
    <property type="component" value="Unassembled WGS sequence"/>
</dbReference>
<dbReference type="EMBL" id="WNDX01000159">
    <property type="protein sequence ID" value="KAF1038921.1"/>
    <property type="molecule type" value="Genomic_DNA"/>
</dbReference>
<sequence length="119" mass="13861">MSNTGYLKLAEPLLIHAEGETRYYHMLPVGTPMYKDYSFPEGHTRYIVYVNVKGGFEAEKIVSDKQNLIDPIWGETVKKEDLKQLMDDTPVSKGELVRILKARKMMREELAQIVREWKD</sequence>
<gene>
    <name evidence="1" type="ORF">GAK35_03735</name>
</gene>
<evidence type="ECO:0000313" key="1">
    <source>
        <dbReference type="EMBL" id="KAF1038921.1"/>
    </source>
</evidence>
<evidence type="ECO:0000313" key="2">
    <source>
        <dbReference type="Proteomes" id="UP000462435"/>
    </source>
</evidence>
<protein>
    <submittedName>
        <fullName evidence="1">Uncharacterized protein</fullName>
    </submittedName>
</protein>
<comment type="caution">
    <text evidence="1">The sequence shown here is derived from an EMBL/GenBank/DDBJ whole genome shotgun (WGS) entry which is preliminary data.</text>
</comment>